<evidence type="ECO:0000313" key="3">
    <source>
        <dbReference type="Proteomes" id="UP000828390"/>
    </source>
</evidence>
<gene>
    <name evidence="2" type="ORF">DPMN_023871</name>
</gene>
<reference evidence="2" key="1">
    <citation type="journal article" date="2019" name="bioRxiv">
        <title>The Genome of the Zebra Mussel, Dreissena polymorpha: A Resource for Invasive Species Research.</title>
        <authorList>
            <person name="McCartney M.A."/>
            <person name="Auch B."/>
            <person name="Kono T."/>
            <person name="Mallez S."/>
            <person name="Zhang Y."/>
            <person name="Obille A."/>
            <person name="Becker A."/>
            <person name="Abrahante J.E."/>
            <person name="Garbe J."/>
            <person name="Badalamenti J.P."/>
            <person name="Herman A."/>
            <person name="Mangelson H."/>
            <person name="Liachko I."/>
            <person name="Sullivan S."/>
            <person name="Sone E.D."/>
            <person name="Koren S."/>
            <person name="Silverstein K.A.T."/>
            <person name="Beckman K.B."/>
            <person name="Gohl D.M."/>
        </authorList>
    </citation>
    <scope>NUCLEOTIDE SEQUENCE</scope>
    <source>
        <strain evidence="2">Duluth1</strain>
        <tissue evidence="2">Whole animal</tissue>
    </source>
</reference>
<dbReference type="EMBL" id="JAIWYP010000002">
    <property type="protein sequence ID" value="KAH3860947.1"/>
    <property type="molecule type" value="Genomic_DNA"/>
</dbReference>
<name>A0A9D4LLN2_DREPO</name>
<feature type="region of interest" description="Disordered" evidence="1">
    <location>
        <begin position="1"/>
        <end position="20"/>
    </location>
</feature>
<keyword evidence="3" id="KW-1185">Reference proteome</keyword>
<protein>
    <submittedName>
        <fullName evidence="2">Uncharacterized protein</fullName>
    </submittedName>
</protein>
<proteinExistence type="predicted"/>
<organism evidence="2 3">
    <name type="scientific">Dreissena polymorpha</name>
    <name type="common">Zebra mussel</name>
    <name type="synonym">Mytilus polymorpha</name>
    <dbReference type="NCBI Taxonomy" id="45954"/>
    <lineage>
        <taxon>Eukaryota</taxon>
        <taxon>Metazoa</taxon>
        <taxon>Spiralia</taxon>
        <taxon>Lophotrochozoa</taxon>
        <taxon>Mollusca</taxon>
        <taxon>Bivalvia</taxon>
        <taxon>Autobranchia</taxon>
        <taxon>Heteroconchia</taxon>
        <taxon>Euheterodonta</taxon>
        <taxon>Imparidentia</taxon>
        <taxon>Neoheterodontei</taxon>
        <taxon>Myida</taxon>
        <taxon>Dreissenoidea</taxon>
        <taxon>Dreissenidae</taxon>
        <taxon>Dreissena</taxon>
    </lineage>
</organism>
<evidence type="ECO:0000256" key="1">
    <source>
        <dbReference type="SAM" id="MobiDB-lite"/>
    </source>
</evidence>
<dbReference type="Proteomes" id="UP000828390">
    <property type="component" value="Unassembled WGS sequence"/>
</dbReference>
<dbReference type="AlphaFoldDB" id="A0A9D4LLN2"/>
<sequence length="52" mass="5860">MTGLAGNVQDGHFVSQNGSEYPVNASEHDMFDYGESCEYLDNLRQNPVTYRC</sequence>
<evidence type="ECO:0000313" key="2">
    <source>
        <dbReference type="EMBL" id="KAH3860947.1"/>
    </source>
</evidence>
<reference evidence="2" key="2">
    <citation type="submission" date="2020-11" db="EMBL/GenBank/DDBJ databases">
        <authorList>
            <person name="McCartney M.A."/>
            <person name="Auch B."/>
            <person name="Kono T."/>
            <person name="Mallez S."/>
            <person name="Becker A."/>
            <person name="Gohl D.M."/>
            <person name="Silverstein K.A.T."/>
            <person name="Koren S."/>
            <person name="Bechman K.B."/>
            <person name="Herman A."/>
            <person name="Abrahante J.E."/>
            <person name="Garbe J."/>
        </authorList>
    </citation>
    <scope>NUCLEOTIDE SEQUENCE</scope>
    <source>
        <strain evidence="2">Duluth1</strain>
        <tissue evidence="2">Whole animal</tissue>
    </source>
</reference>
<accession>A0A9D4LLN2</accession>
<comment type="caution">
    <text evidence="2">The sequence shown here is derived from an EMBL/GenBank/DDBJ whole genome shotgun (WGS) entry which is preliminary data.</text>
</comment>